<feature type="transmembrane region" description="Helical" evidence="5">
    <location>
        <begin position="60"/>
        <end position="83"/>
    </location>
</feature>
<protein>
    <recommendedName>
        <fullName evidence="5">UPF0182 protein AADG42_08260</fullName>
    </recommendedName>
</protein>
<evidence type="ECO:0000313" key="7">
    <source>
        <dbReference type="EMBL" id="XAN07286.1"/>
    </source>
</evidence>
<evidence type="ECO:0000256" key="4">
    <source>
        <dbReference type="ARBA" id="ARBA00023136"/>
    </source>
</evidence>
<evidence type="ECO:0000256" key="3">
    <source>
        <dbReference type="ARBA" id="ARBA00022989"/>
    </source>
</evidence>
<keyword evidence="4 5" id="KW-0472">Membrane</keyword>
<evidence type="ECO:0000313" key="8">
    <source>
        <dbReference type="Proteomes" id="UP001442841"/>
    </source>
</evidence>
<feature type="region of interest" description="Disordered" evidence="6">
    <location>
        <begin position="874"/>
        <end position="911"/>
    </location>
</feature>
<sequence length="957" mass="105338">MSATTRIPSESQPRRRSALLPTLVVVSGIVLLFILFTNIWTDRLWFVALDYERVFTVQFLTRVVLFLVVGLVMALGIVGNTALAYRLRPPTRPGPLASELLERYRDALESRFVQIMIGLGVVVALFAGVSGASQVQTYLAWVNRTPFGVADPRFGFDVAFYVFELPWWRWIVAMLTALLVFSTLAAGIVHYVMGALRVAKGERRQTSRAAQAHLSILIGLTVLMFAVSAWLDRYAYQTTTNQLLTGLSYTDDHARVTASLVVAIITAICALLFISNIFIRRWMIPVAALVLAVVSSVLLTMIYPAGVQAIEVNPNEPDKERPYIESHIAATRAAYGIDDVEITNYSAEQRATAGQLRADAQALPGIRLIDPAVVAPTFDQLQQVRGFYSFPSVLDVDRYVVEGQETDAVVAVRELDISGLQDRSWNNLRTVYTHGYGLVASYGNRRQPGGEPEWLVRDIPPVGALAEHQPRIYFGEQHTEYSIVGAPAGTPPVELDTPGGGDGGGERRNTYTGEGGVEIGNWFNRLLYATRMADVNILLSGRVNEASKIIYDRTPRQRVQAAAPWLTADSNAYPALVEGRVVWIVDAYTTTNSYPNSHRISLDQATSDTQTRTPTAQPETRINYIRNSVKAVVDAYDGSVTLYAWDEQDPLLQTWRKAFPDTVKDRSEISPALLEHLRYPDDLFKVQRDVLGRYHVTDPMAWFQQNDLWVIPNDPVAQNNQKENPYLLSIKWPGDNQALFSQTTVFVPRGRNNLAAFMAVNADAASPEYGRMRILRMSDSQQVDGPNQSFNAMVTDEQVANRLRPFLNQGSAQVVYGNLLTLPLGGGLLYAQPIYTQKAAGQGSYPALTFVTVRFGERVGIGDTLQEALNQVFGGDAGASTGEEVQGETVEAGTTPPEQGGEPRPADNPGAVRALNEASTAFNEAQTALQNGDLGLYQRKIEEARAAMQRAQGALGG</sequence>
<dbReference type="EMBL" id="CP154795">
    <property type="protein sequence ID" value="XAN07286.1"/>
    <property type="molecule type" value="Genomic_DNA"/>
</dbReference>
<feature type="transmembrane region" description="Helical" evidence="5">
    <location>
        <begin position="112"/>
        <end position="132"/>
    </location>
</feature>
<keyword evidence="2 5" id="KW-0812">Transmembrane</keyword>
<feature type="transmembrane region" description="Helical" evidence="5">
    <location>
        <begin position="20"/>
        <end position="40"/>
    </location>
</feature>
<feature type="transmembrane region" description="Helical" evidence="5">
    <location>
        <begin position="286"/>
        <end position="306"/>
    </location>
</feature>
<name>A0ABZ3FML7_9ACTN</name>
<reference evidence="7 8" key="1">
    <citation type="submission" date="2024-04" db="EMBL/GenBank/DDBJ databases">
        <title>Isolation of an actinomycete strain from pig manure.</title>
        <authorList>
            <person name="Gong T."/>
            <person name="Yu Z."/>
            <person name="An M."/>
            <person name="Wei C."/>
            <person name="Yang W."/>
            <person name="Liu L."/>
        </authorList>
    </citation>
    <scope>NUCLEOTIDE SEQUENCE [LARGE SCALE GENOMIC DNA]</scope>
    <source>
        <strain evidence="7 8">ZF39</strain>
    </source>
</reference>
<dbReference type="Proteomes" id="UP001442841">
    <property type="component" value="Chromosome"/>
</dbReference>
<evidence type="ECO:0000256" key="6">
    <source>
        <dbReference type="SAM" id="MobiDB-lite"/>
    </source>
</evidence>
<feature type="transmembrane region" description="Helical" evidence="5">
    <location>
        <begin position="214"/>
        <end position="236"/>
    </location>
</feature>
<dbReference type="PANTHER" id="PTHR39344:SF1">
    <property type="entry name" value="UPF0182 PROTEIN SLL1060"/>
    <property type="match status" value="1"/>
</dbReference>
<comment type="similarity">
    <text evidence="5">Belongs to the UPF0182 family.</text>
</comment>
<comment type="subcellular location">
    <subcellularLocation>
        <location evidence="5">Cell membrane</location>
        <topology evidence="5">Multi-pass membrane protein</topology>
    </subcellularLocation>
</comment>
<evidence type="ECO:0000256" key="5">
    <source>
        <dbReference type="HAMAP-Rule" id="MF_01600"/>
    </source>
</evidence>
<gene>
    <name evidence="7" type="ORF">AADG42_08260</name>
</gene>
<keyword evidence="8" id="KW-1185">Reference proteome</keyword>
<evidence type="ECO:0000256" key="1">
    <source>
        <dbReference type="ARBA" id="ARBA00022475"/>
    </source>
</evidence>
<keyword evidence="1 5" id="KW-1003">Cell membrane</keyword>
<dbReference type="RefSeq" id="WP_425308739.1">
    <property type="nucleotide sequence ID" value="NZ_CP154795.1"/>
</dbReference>
<proteinExistence type="inferred from homology"/>
<dbReference type="PANTHER" id="PTHR39344">
    <property type="entry name" value="UPF0182 PROTEIN SLL1060"/>
    <property type="match status" value="1"/>
</dbReference>
<evidence type="ECO:0000256" key="2">
    <source>
        <dbReference type="ARBA" id="ARBA00022692"/>
    </source>
</evidence>
<feature type="transmembrane region" description="Helical" evidence="5">
    <location>
        <begin position="167"/>
        <end position="193"/>
    </location>
</feature>
<dbReference type="HAMAP" id="MF_01600">
    <property type="entry name" value="UPF0182"/>
    <property type="match status" value="1"/>
</dbReference>
<organism evidence="7 8">
    <name type="scientific">Ammonicoccus fulvus</name>
    <dbReference type="NCBI Taxonomy" id="3138240"/>
    <lineage>
        <taxon>Bacteria</taxon>
        <taxon>Bacillati</taxon>
        <taxon>Actinomycetota</taxon>
        <taxon>Actinomycetes</taxon>
        <taxon>Propionibacteriales</taxon>
        <taxon>Propionibacteriaceae</taxon>
        <taxon>Ammonicoccus</taxon>
    </lineage>
</organism>
<dbReference type="Pfam" id="PF03699">
    <property type="entry name" value="UPF0182"/>
    <property type="match status" value="1"/>
</dbReference>
<feature type="transmembrane region" description="Helical" evidence="5">
    <location>
        <begin position="256"/>
        <end position="279"/>
    </location>
</feature>
<keyword evidence="3 5" id="KW-1133">Transmembrane helix</keyword>
<dbReference type="InterPro" id="IPR005372">
    <property type="entry name" value="UPF0182"/>
</dbReference>
<accession>A0ABZ3FML7</accession>